<reference evidence="1 2" key="1">
    <citation type="submission" date="2016-10" db="EMBL/GenBank/DDBJ databases">
        <authorList>
            <person name="de Groot N.N."/>
        </authorList>
    </citation>
    <scope>NUCLEOTIDE SEQUENCE [LARGE SCALE GENOMIC DNA]</scope>
    <source>
        <strain evidence="1 2">CPCC 202699</strain>
    </source>
</reference>
<protein>
    <submittedName>
        <fullName evidence="1">Uncharacterized protein</fullName>
    </submittedName>
</protein>
<dbReference type="RefSeq" id="WP_091289595.1">
    <property type="nucleotide sequence ID" value="NZ_FNON01000003.1"/>
</dbReference>
<gene>
    <name evidence="1" type="ORF">SAMN05421504_103533</name>
</gene>
<name>A0A1H3DWV8_9PSEU</name>
<proteinExistence type="predicted"/>
<dbReference type="Proteomes" id="UP000199515">
    <property type="component" value="Unassembled WGS sequence"/>
</dbReference>
<dbReference type="AlphaFoldDB" id="A0A1H3DWV8"/>
<keyword evidence="2" id="KW-1185">Reference proteome</keyword>
<sequence>MAGEGEYEVDLGLIQSISLPSDGKIPGALTSIAGQEHYDAYFRLVRQRPDLATWTQSCLDVQRDVLVDLERSSLSDEDKVAILAGCVVTLHSTLAEWVAHAHDDFGEAAA</sequence>
<organism evidence="1 2">
    <name type="scientific">Amycolatopsis xylanica</name>
    <dbReference type="NCBI Taxonomy" id="589385"/>
    <lineage>
        <taxon>Bacteria</taxon>
        <taxon>Bacillati</taxon>
        <taxon>Actinomycetota</taxon>
        <taxon>Actinomycetes</taxon>
        <taxon>Pseudonocardiales</taxon>
        <taxon>Pseudonocardiaceae</taxon>
        <taxon>Amycolatopsis</taxon>
    </lineage>
</organism>
<evidence type="ECO:0000313" key="2">
    <source>
        <dbReference type="Proteomes" id="UP000199515"/>
    </source>
</evidence>
<dbReference type="OrthoDB" id="2988719at2"/>
<accession>A0A1H3DWV8</accession>
<evidence type="ECO:0000313" key="1">
    <source>
        <dbReference type="EMBL" id="SDX70099.1"/>
    </source>
</evidence>
<dbReference type="STRING" id="589385.SAMN05421504_103533"/>
<dbReference type="EMBL" id="FNON01000003">
    <property type="protein sequence ID" value="SDX70099.1"/>
    <property type="molecule type" value="Genomic_DNA"/>
</dbReference>